<feature type="transmembrane region" description="Helical" evidence="10">
    <location>
        <begin position="181"/>
        <end position="202"/>
    </location>
</feature>
<keyword evidence="3" id="KW-1003">Cell membrane</keyword>
<dbReference type="AlphaFoldDB" id="A0A2A9EEX8"/>
<dbReference type="Pfam" id="PF00999">
    <property type="entry name" value="Na_H_Exchanger"/>
    <property type="match status" value="1"/>
</dbReference>
<feature type="transmembrane region" description="Helical" evidence="10">
    <location>
        <begin position="300"/>
        <end position="327"/>
    </location>
</feature>
<evidence type="ECO:0000256" key="6">
    <source>
        <dbReference type="ARBA" id="ARBA00023053"/>
    </source>
</evidence>
<dbReference type="GO" id="GO:0005886">
    <property type="term" value="C:plasma membrane"/>
    <property type="evidence" value="ECO:0007669"/>
    <property type="project" value="UniProtKB-SubCell"/>
</dbReference>
<feature type="transmembrane region" description="Helical" evidence="10">
    <location>
        <begin position="54"/>
        <end position="73"/>
    </location>
</feature>
<organism evidence="12 13">
    <name type="scientific">Flavimobilis soli</name>
    <dbReference type="NCBI Taxonomy" id="442709"/>
    <lineage>
        <taxon>Bacteria</taxon>
        <taxon>Bacillati</taxon>
        <taxon>Actinomycetota</taxon>
        <taxon>Actinomycetes</taxon>
        <taxon>Micrococcales</taxon>
        <taxon>Jonesiaceae</taxon>
        <taxon>Flavimobilis</taxon>
    </lineage>
</organism>
<dbReference type="GO" id="GO:0051453">
    <property type="term" value="P:regulation of intracellular pH"/>
    <property type="evidence" value="ECO:0007669"/>
    <property type="project" value="TreeGrafter"/>
</dbReference>
<dbReference type="PANTHER" id="PTHR10110:SF86">
    <property type="entry name" value="SODIUM_HYDROGEN EXCHANGER 7"/>
    <property type="match status" value="1"/>
</dbReference>
<accession>A0A2A9EEX8</accession>
<proteinExistence type="predicted"/>
<evidence type="ECO:0000256" key="7">
    <source>
        <dbReference type="ARBA" id="ARBA00023065"/>
    </source>
</evidence>
<dbReference type="Gene3D" id="6.10.140.1330">
    <property type="match status" value="1"/>
</dbReference>
<evidence type="ECO:0000256" key="4">
    <source>
        <dbReference type="ARBA" id="ARBA00022692"/>
    </source>
</evidence>
<sequence>MELALLGVLAVVVIVAVASIAPRLGVAAPILLVLIGIGASYVPGVPTFELDPHLILTVVLPPILYSAAVNVPLMDFRRNFKAITWLSVVLVIVTAVLIGLLLFWIFPDLSLPAAIALGAVVAPPDAVAATSIGKRLGLPHRLVTVLEGEGLVNDATALVLLRSAIAATAGAVSFVDIAWDFVLAVVIALAVGAVIGFVSIWVRSKIEDPVLTTAISFGVPFIAFFPAEEVHASGVLAVVVAGLITGHLGSKYLSPQARVSERINWRTAQLLLENGVFLLMGFELHALTNQVHERGLSIWTAVWIGLVLTVALTVIRGALVLPLVAVLRKEQELARERAAELDSVISRIDAVRDALPADLDHFPARHARRFAQRLRRKRADMDFLQTEGLSWRGGAVIAWSGMRGVVTLAAAQSLPSDLPYRPQLVLVAFTVAIVTLVAQGASLPWVIDRLDVQGSDEQAERVKLATLVTEINSAGLATLDNPDLRRPDGSRYPPEILERVREDTRRIGLRLAEQIARTDEDGPHAMKRALRQRVLDAERAALDDARAEGAHASHVIDRAQAILDVEQSRLDIS</sequence>
<keyword evidence="9" id="KW-0739">Sodium transport</keyword>
<evidence type="ECO:0000256" key="3">
    <source>
        <dbReference type="ARBA" id="ARBA00022475"/>
    </source>
</evidence>
<keyword evidence="2" id="KW-0813">Transport</keyword>
<keyword evidence="8 10" id="KW-0472">Membrane</keyword>
<comment type="caution">
    <text evidence="12">The sequence shown here is derived from an EMBL/GenBank/DDBJ whole genome shotgun (WGS) entry which is preliminary data.</text>
</comment>
<evidence type="ECO:0000313" key="13">
    <source>
        <dbReference type="Proteomes" id="UP000221394"/>
    </source>
</evidence>
<dbReference type="PANTHER" id="PTHR10110">
    <property type="entry name" value="SODIUM/HYDROGEN EXCHANGER"/>
    <property type="match status" value="1"/>
</dbReference>
<reference evidence="12 13" key="1">
    <citation type="submission" date="2017-10" db="EMBL/GenBank/DDBJ databases">
        <title>Sequencing the genomes of 1000 actinobacteria strains.</title>
        <authorList>
            <person name="Klenk H.-P."/>
        </authorList>
    </citation>
    <scope>NUCLEOTIDE SEQUENCE [LARGE SCALE GENOMIC DNA]</scope>
    <source>
        <strain evidence="12 13">DSM 21574</strain>
    </source>
</reference>
<dbReference type="EMBL" id="PDJH01000001">
    <property type="protein sequence ID" value="PFG37101.1"/>
    <property type="molecule type" value="Genomic_DNA"/>
</dbReference>
<dbReference type="RefSeq" id="WP_098458195.1">
    <property type="nucleotide sequence ID" value="NZ_PDJH01000001.1"/>
</dbReference>
<dbReference type="InterPro" id="IPR018422">
    <property type="entry name" value="Cation/H_exchanger_CPA1"/>
</dbReference>
<evidence type="ECO:0000256" key="2">
    <source>
        <dbReference type="ARBA" id="ARBA00022448"/>
    </source>
</evidence>
<gene>
    <name evidence="12" type="ORF">ATL41_1849</name>
</gene>
<name>A0A2A9EEX8_9MICO</name>
<evidence type="ECO:0000259" key="11">
    <source>
        <dbReference type="Pfam" id="PF00999"/>
    </source>
</evidence>
<dbReference type="GO" id="GO:0015386">
    <property type="term" value="F:potassium:proton antiporter activity"/>
    <property type="evidence" value="ECO:0007669"/>
    <property type="project" value="TreeGrafter"/>
</dbReference>
<feature type="transmembrane region" description="Helical" evidence="10">
    <location>
        <begin position="209"/>
        <end position="226"/>
    </location>
</feature>
<evidence type="ECO:0000256" key="5">
    <source>
        <dbReference type="ARBA" id="ARBA00022989"/>
    </source>
</evidence>
<dbReference type="GO" id="GO:0015385">
    <property type="term" value="F:sodium:proton antiporter activity"/>
    <property type="evidence" value="ECO:0007669"/>
    <property type="project" value="InterPro"/>
</dbReference>
<dbReference type="OrthoDB" id="57886at2"/>
<feature type="transmembrane region" description="Helical" evidence="10">
    <location>
        <begin position="270"/>
        <end position="288"/>
    </location>
</feature>
<keyword evidence="5 10" id="KW-1133">Transmembrane helix</keyword>
<keyword evidence="4 10" id="KW-0812">Transmembrane</keyword>
<dbReference type="InterPro" id="IPR006153">
    <property type="entry name" value="Cation/H_exchanger_TM"/>
</dbReference>
<protein>
    <submittedName>
        <fullName evidence="12">Sodium/proton antiporter (CPA1 family)</fullName>
    </submittedName>
</protein>
<keyword evidence="7" id="KW-0406">Ion transport</keyword>
<evidence type="ECO:0000313" key="12">
    <source>
        <dbReference type="EMBL" id="PFG37101.1"/>
    </source>
</evidence>
<feature type="domain" description="Cation/H+ exchanger transmembrane" evidence="11">
    <location>
        <begin position="13"/>
        <end position="447"/>
    </location>
</feature>
<keyword evidence="6" id="KW-0915">Sodium</keyword>
<dbReference type="GO" id="GO:0098719">
    <property type="term" value="P:sodium ion import across plasma membrane"/>
    <property type="evidence" value="ECO:0007669"/>
    <property type="project" value="TreeGrafter"/>
</dbReference>
<feature type="transmembrane region" description="Helical" evidence="10">
    <location>
        <begin position="85"/>
        <end position="105"/>
    </location>
</feature>
<evidence type="ECO:0000256" key="1">
    <source>
        <dbReference type="ARBA" id="ARBA00004651"/>
    </source>
</evidence>
<comment type="subcellular location">
    <subcellularLocation>
        <location evidence="1">Cell membrane</location>
        <topology evidence="1">Multi-pass membrane protein</topology>
    </subcellularLocation>
</comment>
<evidence type="ECO:0000256" key="9">
    <source>
        <dbReference type="ARBA" id="ARBA00023201"/>
    </source>
</evidence>
<evidence type="ECO:0000256" key="8">
    <source>
        <dbReference type="ARBA" id="ARBA00023136"/>
    </source>
</evidence>
<keyword evidence="13" id="KW-1185">Reference proteome</keyword>
<feature type="transmembrane region" description="Helical" evidence="10">
    <location>
        <begin position="232"/>
        <end position="249"/>
    </location>
</feature>
<dbReference type="Proteomes" id="UP000221394">
    <property type="component" value="Unassembled WGS sequence"/>
</dbReference>
<feature type="transmembrane region" description="Helical" evidence="10">
    <location>
        <begin position="424"/>
        <end position="447"/>
    </location>
</feature>
<evidence type="ECO:0000256" key="10">
    <source>
        <dbReference type="SAM" id="Phobius"/>
    </source>
</evidence>